<evidence type="ECO:0000256" key="3">
    <source>
        <dbReference type="ARBA" id="ARBA00022676"/>
    </source>
</evidence>
<dbReference type="PANTHER" id="PTHR11062:SF253">
    <property type="entry name" value="EXOSTOSIN GT47 DOMAIN-CONTAINING PROTEIN"/>
    <property type="match status" value="1"/>
</dbReference>
<dbReference type="OrthoDB" id="1924787at2759"/>
<feature type="domain" description="Exostosin GT47" evidence="7">
    <location>
        <begin position="47"/>
        <end position="283"/>
    </location>
</feature>
<dbReference type="EMBL" id="JXTC01000318">
    <property type="protein sequence ID" value="PON65662.1"/>
    <property type="molecule type" value="Genomic_DNA"/>
</dbReference>
<dbReference type="GO" id="GO:0016757">
    <property type="term" value="F:glycosyltransferase activity"/>
    <property type="evidence" value="ECO:0007669"/>
    <property type="project" value="UniProtKB-KW"/>
</dbReference>
<evidence type="ECO:0000256" key="4">
    <source>
        <dbReference type="ARBA" id="ARBA00022968"/>
    </source>
</evidence>
<accession>A0A2P5CX78</accession>
<proteinExistence type="inferred from homology"/>
<keyword evidence="3" id="KW-0328">Glycosyltransferase</keyword>
<evidence type="ECO:0000259" key="7">
    <source>
        <dbReference type="Pfam" id="PF03016"/>
    </source>
</evidence>
<sequence>MSILTFSFLFLCLSTCFPTFYANALLDVPTPYLSPKTFFPNYQKMLETLKIFIYKPNTAFAYNSQAESLFYASLRNSPFATEDAERAHLFFIPFPSDISLNSISRVVRGLRREFPYWNRTLGADHVYLSCAGGTADSDRNVLELRKNSIQISCFPTPAGKFIPHKDITLPPVGALADAPPSATVKFLGYFSYGGGGEGESALVEELKSDPDFLVESGPSDEITFAERASSSKFCLFEYKADVSRIGGALGLGCVPVVITDRPIQDLPFMDVVRWQEIAVFVGTGGGVEEIKHVLSRTSGEQYERLRGIGVTASKHFVWHESPEPFDCFNTLMYQLWLRRHTIRYVLRD</sequence>
<dbReference type="Pfam" id="PF03016">
    <property type="entry name" value="Exostosin_GT47"/>
    <property type="match status" value="1"/>
</dbReference>
<dbReference type="AlphaFoldDB" id="A0A2P5CX78"/>
<keyword evidence="9" id="KW-1185">Reference proteome</keyword>
<evidence type="ECO:0000256" key="2">
    <source>
        <dbReference type="ARBA" id="ARBA00010271"/>
    </source>
</evidence>
<comment type="caution">
    <text evidence="8">The sequence shown here is derived from an EMBL/GenBank/DDBJ whole genome shotgun (WGS) entry which is preliminary data.</text>
</comment>
<dbReference type="STRING" id="63057.A0A2P5CX78"/>
<dbReference type="InterPro" id="IPR004263">
    <property type="entry name" value="Exostosin"/>
</dbReference>
<dbReference type="GO" id="GO:0000139">
    <property type="term" value="C:Golgi membrane"/>
    <property type="evidence" value="ECO:0007669"/>
    <property type="project" value="UniProtKB-SubCell"/>
</dbReference>
<evidence type="ECO:0000256" key="1">
    <source>
        <dbReference type="ARBA" id="ARBA00004323"/>
    </source>
</evidence>
<keyword evidence="3" id="KW-0808">Transferase</keyword>
<name>A0A2P5CX78_TREOI</name>
<keyword evidence="5" id="KW-0333">Golgi apparatus</keyword>
<keyword evidence="6" id="KW-0732">Signal</keyword>
<dbReference type="PANTHER" id="PTHR11062">
    <property type="entry name" value="EXOSTOSIN HEPARAN SULFATE GLYCOSYLTRANSFERASE -RELATED"/>
    <property type="match status" value="1"/>
</dbReference>
<keyword evidence="4" id="KW-0812">Transmembrane</keyword>
<organism evidence="8 9">
    <name type="scientific">Trema orientale</name>
    <name type="common">Charcoal tree</name>
    <name type="synonym">Celtis orientalis</name>
    <dbReference type="NCBI Taxonomy" id="63057"/>
    <lineage>
        <taxon>Eukaryota</taxon>
        <taxon>Viridiplantae</taxon>
        <taxon>Streptophyta</taxon>
        <taxon>Embryophyta</taxon>
        <taxon>Tracheophyta</taxon>
        <taxon>Spermatophyta</taxon>
        <taxon>Magnoliopsida</taxon>
        <taxon>eudicotyledons</taxon>
        <taxon>Gunneridae</taxon>
        <taxon>Pentapetalae</taxon>
        <taxon>rosids</taxon>
        <taxon>fabids</taxon>
        <taxon>Rosales</taxon>
        <taxon>Cannabaceae</taxon>
        <taxon>Trema</taxon>
    </lineage>
</organism>
<comment type="subcellular location">
    <subcellularLocation>
        <location evidence="1">Golgi apparatus membrane</location>
        <topology evidence="1">Single-pass type II membrane protein</topology>
    </subcellularLocation>
</comment>
<keyword evidence="4" id="KW-0735">Signal-anchor</keyword>
<reference evidence="9" key="1">
    <citation type="submission" date="2016-06" db="EMBL/GenBank/DDBJ databases">
        <title>Parallel loss of symbiosis genes in relatives of nitrogen-fixing non-legume Parasponia.</title>
        <authorList>
            <person name="Van Velzen R."/>
            <person name="Holmer R."/>
            <person name="Bu F."/>
            <person name="Rutten L."/>
            <person name="Van Zeijl A."/>
            <person name="Liu W."/>
            <person name="Santuari L."/>
            <person name="Cao Q."/>
            <person name="Sharma T."/>
            <person name="Shen D."/>
            <person name="Roswanjaya Y."/>
            <person name="Wardhani T."/>
            <person name="Kalhor M.S."/>
            <person name="Jansen J."/>
            <person name="Van den Hoogen J."/>
            <person name="Gungor B."/>
            <person name="Hartog M."/>
            <person name="Hontelez J."/>
            <person name="Verver J."/>
            <person name="Yang W.-C."/>
            <person name="Schijlen E."/>
            <person name="Repin R."/>
            <person name="Schilthuizen M."/>
            <person name="Schranz E."/>
            <person name="Heidstra R."/>
            <person name="Miyata K."/>
            <person name="Fedorova E."/>
            <person name="Kohlen W."/>
            <person name="Bisseling T."/>
            <person name="Smit S."/>
            <person name="Geurts R."/>
        </authorList>
    </citation>
    <scope>NUCLEOTIDE SEQUENCE [LARGE SCALE GENOMIC DNA]</scope>
    <source>
        <strain evidence="9">cv. RG33-2</strain>
    </source>
</reference>
<dbReference type="Proteomes" id="UP000237000">
    <property type="component" value="Unassembled WGS sequence"/>
</dbReference>
<evidence type="ECO:0000313" key="8">
    <source>
        <dbReference type="EMBL" id="PON65662.1"/>
    </source>
</evidence>
<comment type="similarity">
    <text evidence="2">Belongs to the glycosyltransferase 47 family.</text>
</comment>
<evidence type="ECO:0000256" key="5">
    <source>
        <dbReference type="ARBA" id="ARBA00023034"/>
    </source>
</evidence>
<dbReference type="InParanoid" id="A0A2P5CX78"/>
<protein>
    <submittedName>
        <fullName evidence="8">Exostosin-like</fullName>
    </submittedName>
</protein>
<evidence type="ECO:0000313" key="9">
    <source>
        <dbReference type="Proteomes" id="UP000237000"/>
    </source>
</evidence>
<dbReference type="InterPro" id="IPR040911">
    <property type="entry name" value="Exostosin_GT47"/>
</dbReference>
<feature type="chain" id="PRO_5015157407" evidence="6">
    <location>
        <begin position="17"/>
        <end position="348"/>
    </location>
</feature>
<gene>
    <name evidence="8" type="ORF">TorRG33x02_270330</name>
</gene>
<evidence type="ECO:0000256" key="6">
    <source>
        <dbReference type="SAM" id="SignalP"/>
    </source>
</evidence>
<feature type="signal peptide" evidence="6">
    <location>
        <begin position="1"/>
        <end position="16"/>
    </location>
</feature>